<dbReference type="Gene3D" id="3.40.50.2300">
    <property type="match status" value="1"/>
</dbReference>
<evidence type="ECO:0000256" key="2">
    <source>
        <dbReference type="PROSITE-ProRule" id="PRU00169"/>
    </source>
</evidence>
<sequence>MSEQPPLVLVVEDEPDLADLYAAWLGDEYRVRTAYGGHEALDQLDEVDDEVDAILLDRRMPGLSGDEVLTAVRDRGIDCRVAMVTAVEPDFDILEMGFDDYLVKPVTSDTLRETVEGLLRRSEYDSEVQDLFSLTSKKAMLESEKSATDLADNEEYQRLTDRIETLREQADESRDAVADDEEDYEKLFQDFDTEE</sequence>
<dbReference type="Pfam" id="PF00072">
    <property type="entry name" value="Response_reg"/>
    <property type="match status" value="1"/>
</dbReference>
<protein>
    <submittedName>
        <fullName evidence="6">HalX domain-containing protein</fullName>
    </submittedName>
    <submittedName>
        <fullName evidence="5">Response regulator</fullName>
    </submittedName>
</protein>
<dbReference type="Proteomes" id="UP001501425">
    <property type="component" value="Unassembled WGS sequence"/>
</dbReference>
<dbReference type="EMBL" id="BAAADQ010000016">
    <property type="protein sequence ID" value="GAA0555344.1"/>
    <property type="molecule type" value="Genomic_DNA"/>
</dbReference>
<dbReference type="SMART" id="SM00448">
    <property type="entry name" value="REC"/>
    <property type="match status" value="1"/>
</dbReference>
<feature type="coiled-coil region" evidence="3">
    <location>
        <begin position="156"/>
        <end position="183"/>
    </location>
</feature>
<evidence type="ECO:0000259" key="4">
    <source>
        <dbReference type="PROSITE" id="PS50110"/>
    </source>
</evidence>
<feature type="modified residue" description="4-aspartylphosphate" evidence="2">
    <location>
        <position position="57"/>
    </location>
</feature>
<evidence type="ECO:0000313" key="5">
    <source>
        <dbReference type="EMBL" id="GAA0555344.1"/>
    </source>
</evidence>
<keyword evidence="1 2" id="KW-0597">Phosphoprotein</keyword>
<accession>A0AAV3SXC7</accession>
<dbReference type="Proteomes" id="UP001567571">
    <property type="component" value="Unassembled WGS sequence"/>
</dbReference>
<dbReference type="PROSITE" id="PS50110">
    <property type="entry name" value="RESPONSE_REGULATORY"/>
    <property type="match status" value="1"/>
</dbReference>
<gene>
    <name evidence="6" type="ORF">ABNG02_11305</name>
    <name evidence="5" type="ORF">GCM10008994_33020</name>
</gene>
<dbReference type="InterPro" id="IPR001789">
    <property type="entry name" value="Sig_transdc_resp-reg_receiver"/>
</dbReference>
<dbReference type="Pfam" id="PF08663">
    <property type="entry name" value="HalX"/>
    <property type="match status" value="1"/>
</dbReference>
<evidence type="ECO:0000313" key="6">
    <source>
        <dbReference type="EMBL" id="MEZ3167905.1"/>
    </source>
</evidence>
<dbReference type="GO" id="GO:0000160">
    <property type="term" value="P:phosphorelay signal transduction system"/>
    <property type="evidence" value="ECO:0007669"/>
    <property type="project" value="InterPro"/>
</dbReference>
<comment type="caution">
    <text evidence="5">The sequence shown here is derived from an EMBL/GenBank/DDBJ whole genome shotgun (WGS) entry which is preliminary data.</text>
</comment>
<reference evidence="5" key="1">
    <citation type="journal article" date="2014" name="Int. J. Syst. Evol. Microbiol.">
        <title>Complete genome sequence of Corynebacterium casei LMG S-19264T (=DSM 44701T), isolated from a smear-ripened cheese.</title>
        <authorList>
            <consortium name="US DOE Joint Genome Institute (JGI-PGF)"/>
            <person name="Walter F."/>
            <person name="Albersmeier A."/>
            <person name="Kalinowski J."/>
            <person name="Ruckert C."/>
        </authorList>
    </citation>
    <scope>NUCLEOTIDE SEQUENCE</scope>
    <source>
        <strain evidence="5">JCM 14265</strain>
    </source>
</reference>
<proteinExistence type="predicted"/>
<dbReference type="InterPro" id="IPR011006">
    <property type="entry name" value="CheY-like_superfamily"/>
</dbReference>
<dbReference type="AlphaFoldDB" id="A0AAV3SXC7"/>
<evidence type="ECO:0000313" key="7">
    <source>
        <dbReference type="Proteomes" id="UP001501425"/>
    </source>
</evidence>
<keyword evidence="3" id="KW-0175">Coiled coil</keyword>
<dbReference type="PANTHER" id="PTHR44591:SF3">
    <property type="entry name" value="RESPONSE REGULATORY DOMAIN-CONTAINING PROTEIN"/>
    <property type="match status" value="1"/>
</dbReference>
<organism evidence="5 7">
    <name type="scientific">Halorubrum ejinorense</name>
    <dbReference type="NCBI Taxonomy" id="425309"/>
    <lineage>
        <taxon>Archaea</taxon>
        <taxon>Methanobacteriati</taxon>
        <taxon>Methanobacteriota</taxon>
        <taxon>Stenosarchaea group</taxon>
        <taxon>Halobacteria</taxon>
        <taxon>Halobacteriales</taxon>
        <taxon>Haloferacaceae</taxon>
        <taxon>Halorubrum</taxon>
    </lineage>
</organism>
<reference evidence="5" key="2">
    <citation type="submission" date="2023-12" db="EMBL/GenBank/DDBJ databases">
        <authorList>
            <person name="Sun Q."/>
            <person name="Inoue M."/>
        </authorList>
    </citation>
    <scope>NUCLEOTIDE SEQUENCE</scope>
    <source>
        <strain evidence="5">JCM 14265</strain>
    </source>
</reference>
<name>A0AAV3SXC7_9EURY</name>
<dbReference type="PANTHER" id="PTHR44591">
    <property type="entry name" value="STRESS RESPONSE REGULATOR PROTEIN 1"/>
    <property type="match status" value="1"/>
</dbReference>
<evidence type="ECO:0000313" key="8">
    <source>
        <dbReference type="Proteomes" id="UP001567571"/>
    </source>
</evidence>
<keyword evidence="8" id="KW-1185">Reference proteome</keyword>
<dbReference type="SUPFAM" id="SSF52172">
    <property type="entry name" value="CheY-like"/>
    <property type="match status" value="1"/>
</dbReference>
<reference evidence="6 8" key="3">
    <citation type="submission" date="2024-06" db="EMBL/GenBank/DDBJ databases">
        <title>Halorubrum miltondacostae sp. nov., a potential PHA producer isolated from an inland solar saltern in Rio Maior, Portugal.</title>
        <authorList>
            <person name="Albuquerque L."/>
            <person name="Viver T."/>
            <person name="Barroso C."/>
            <person name="Claudino R."/>
            <person name="Galvan M."/>
            <person name="Simoes G."/>
            <person name="Lobo Da Cunha A."/>
            <person name="Egas C."/>
        </authorList>
    </citation>
    <scope>NUCLEOTIDE SEQUENCE [LARGE SCALE GENOMIC DNA]</scope>
    <source>
        <strain evidence="6 8">DSM 18646</strain>
    </source>
</reference>
<dbReference type="RefSeq" id="WP_343780882.1">
    <property type="nucleotide sequence ID" value="NZ_BAAADQ010000016.1"/>
</dbReference>
<feature type="domain" description="Response regulatory" evidence="4">
    <location>
        <begin position="7"/>
        <end position="119"/>
    </location>
</feature>
<dbReference type="InterPro" id="IPR013971">
    <property type="entry name" value="HalX_domain"/>
</dbReference>
<dbReference type="EMBL" id="JBEDNW010000005">
    <property type="protein sequence ID" value="MEZ3167905.1"/>
    <property type="molecule type" value="Genomic_DNA"/>
</dbReference>
<evidence type="ECO:0000256" key="1">
    <source>
        <dbReference type="ARBA" id="ARBA00022553"/>
    </source>
</evidence>
<evidence type="ECO:0000256" key="3">
    <source>
        <dbReference type="SAM" id="Coils"/>
    </source>
</evidence>
<dbReference type="InterPro" id="IPR050595">
    <property type="entry name" value="Bact_response_regulator"/>
</dbReference>